<sequence>MAYSAEKALPVAWLDENLLLHCRDRDSNLRPIAQHDHEDIILKWKLILKYPVLRKEAKKVRTKAEEPILLGNVDHSPNSKSQNHDNVRSTIRESCSKGYQNIVIIGDFNAPTIDWDS</sequence>
<accession>A0AAD9JPC9</accession>
<keyword evidence="2" id="KW-1185">Reference proteome</keyword>
<comment type="caution">
    <text evidence="1">The sequence shown here is derived from an EMBL/GenBank/DDBJ whole genome shotgun (WGS) entry which is preliminary data.</text>
</comment>
<organism evidence="1 2">
    <name type="scientific">Paralvinella palmiformis</name>
    <dbReference type="NCBI Taxonomy" id="53620"/>
    <lineage>
        <taxon>Eukaryota</taxon>
        <taxon>Metazoa</taxon>
        <taxon>Spiralia</taxon>
        <taxon>Lophotrochozoa</taxon>
        <taxon>Annelida</taxon>
        <taxon>Polychaeta</taxon>
        <taxon>Sedentaria</taxon>
        <taxon>Canalipalpata</taxon>
        <taxon>Terebellida</taxon>
        <taxon>Terebelliformia</taxon>
        <taxon>Alvinellidae</taxon>
        <taxon>Paralvinella</taxon>
    </lineage>
</organism>
<dbReference type="AlphaFoldDB" id="A0AAD9JPC9"/>
<protein>
    <recommendedName>
        <fullName evidence="3">Endonuclease/exonuclease/phosphatase domain-containing protein</fullName>
    </recommendedName>
</protein>
<name>A0AAD9JPC9_9ANNE</name>
<reference evidence="1" key="1">
    <citation type="journal article" date="2023" name="Mol. Biol. Evol.">
        <title>Third-Generation Sequencing Reveals the Adaptive Role of the Epigenome in Three Deep-Sea Polychaetes.</title>
        <authorList>
            <person name="Perez M."/>
            <person name="Aroh O."/>
            <person name="Sun Y."/>
            <person name="Lan Y."/>
            <person name="Juniper S.K."/>
            <person name="Young C.R."/>
            <person name="Angers B."/>
            <person name="Qian P.Y."/>
        </authorList>
    </citation>
    <scope>NUCLEOTIDE SEQUENCE</scope>
    <source>
        <strain evidence="1">P08H-3</strain>
    </source>
</reference>
<dbReference type="EMBL" id="JAODUP010000202">
    <property type="protein sequence ID" value="KAK2156949.1"/>
    <property type="molecule type" value="Genomic_DNA"/>
</dbReference>
<dbReference type="Proteomes" id="UP001208570">
    <property type="component" value="Unassembled WGS sequence"/>
</dbReference>
<proteinExistence type="predicted"/>
<evidence type="ECO:0008006" key="3">
    <source>
        <dbReference type="Google" id="ProtNLM"/>
    </source>
</evidence>
<gene>
    <name evidence="1" type="ORF">LSH36_202g12010</name>
</gene>
<evidence type="ECO:0000313" key="2">
    <source>
        <dbReference type="Proteomes" id="UP001208570"/>
    </source>
</evidence>
<evidence type="ECO:0000313" key="1">
    <source>
        <dbReference type="EMBL" id="KAK2156949.1"/>
    </source>
</evidence>